<dbReference type="PANTHER" id="PTHR12743">
    <property type="entry name" value="CYTOCHROME C1 HEME LYASE"/>
    <property type="match status" value="1"/>
</dbReference>
<evidence type="ECO:0000256" key="8">
    <source>
        <dbReference type="ARBA" id="ARBA00023136"/>
    </source>
</evidence>
<evidence type="ECO:0000256" key="2">
    <source>
        <dbReference type="ARBA" id="ARBA00007255"/>
    </source>
</evidence>
<evidence type="ECO:0000256" key="1">
    <source>
        <dbReference type="ARBA" id="ARBA00004273"/>
    </source>
</evidence>
<evidence type="ECO:0000313" key="13">
    <source>
        <dbReference type="Proteomes" id="UP000290900"/>
    </source>
</evidence>
<dbReference type="PROSITE" id="PS00821">
    <property type="entry name" value="CYTO_HEME_LYASE_1"/>
    <property type="match status" value="1"/>
</dbReference>
<organism evidence="12 13">
    <name type="scientific">Brettanomyces naardenensis</name>
    <name type="common">Yeast</name>
    <dbReference type="NCBI Taxonomy" id="13370"/>
    <lineage>
        <taxon>Eukaryota</taxon>
        <taxon>Fungi</taxon>
        <taxon>Dikarya</taxon>
        <taxon>Ascomycota</taxon>
        <taxon>Saccharomycotina</taxon>
        <taxon>Pichiomycetes</taxon>
        <taxon>Pichiales</taxon>
        <taxon>Pichiaceae</taxon>
        <taxon>Brettanomyces</taxon>
    </lineage>
</organism>
<dbReference type="Proteomes" id="UP000290900">
    <property type="component" value="Unassembled WGS sequence"/>
</dbReference>
<evidence type="ECO:0000256" key="10">
    <source>
        <dbReference type="RuleBase" id="RU363130"/>
    </source>
</evidence>
<keyword evidence="8 10" id="KW-0472">Membrane</keyword>
<evidence type="ECO:0000256" key="5">
    <source>
        <dbReference type="ARBA" id="ARBA00022792"/>
    </source>
</evidence>
<keyword evidence="6 10" id="KW-0408">Iron</keyword>
<comment type="similarity">
    <text evidence="2 10">Belongs to the cytochrome c-type heme lyase family.</text>
</comment>
<dbReference type="InParanoid" id="A0A448YL56"/>
<evidence type="ECO:0000256" key="6">
    <source>
        <dbReference type="ARBA" id="ARBA00023004"/>
    </source>
</evidence>
<sequence>MSSDQSGCPVDPQTRELWIQKARANRARRENSEAAHVEKVDSEATSSSKSFSWKSLLWADTPKECPVNHDRLSQACPVGYGEGGPSVRFPCAEEQCPVSEEARSVWLSAGGKAPLERAVNATEAIESCSSDNIDQLEGTDDINVPSLSDQRQISSIPRTGEEDNWVYPSQKQFYKAMKRKQWNPEAQDMKTVVPLHNMVNEVAWNYIQYWEKGEGGDKCGGIKLTSFKGNSHKLTPRAFIRHYVFGNPLPFDRHDWTIDRCGTKVEYVIDFYSKVPDKDSKDSEPTFYLDVRPKLNSVEGWRLRIGKAFK</sequence>
<evidence type="ECO:0000256" key="11">
    <source>
        <dbReference type="SAM" id="MobiDB-lite"/>
    </source>
</evidence>
<comment type="function">
    <text evidence="10">Lyase that catalyzes the covalent linking of the heme group to the cytochrome C apoprotein to produce the mature functional cytochrome.</text>
</comment>
<evidence type="ECO:0000256" key="9">
    <source>
        <dbReference type="ARBA" id="ARBA00023239"/>
    </source>
</evidence>
<feature type="compositionally biased region" description="Basic and acidic residues" evidence="11">
    <location>
        <begin position="27"/>
        <end position="42"/>
    </location>
</feature>
<evidence type="ECO:0000256" key="7">
    <source>
        <dbReference type="ARBA" id="ARBA00023128"/>
    </source>
</evidence>
<evidence type="ECO:0000256" key="4">
    <source>
        <dbReference type="ARBA" id="ARBA00022723"/>
    </source>
</evidence>
<dbReference type="PROSITE" id="PS00822">
    <property type="entry name" value="CYTO_HEME_LYASE_2"/>
    <property type="match status" value="1"/>
</dbReference>
<dbReference type="Pfam" id="PF01265">
    <property type="entry name" value="Cyto_heme_lyase"/>
    <property type="match status" value="1"/>
</dbReference>
<protein>
    <recommendedName>
        <fullName evidence="10">Holocytochrome c-type synthase</fullName>
        <ecNumber evidence="10">4.4.1.17</ecNumber>
    </recommendedName>
</protein>
<dbReference type="AlphaFoldDB" id="A0A448YL56"/>
<dbReference type="OrthoDB" id="4243at2759"/>
<dbReference type="PANTHER" id="PTHR12743:SF0">
    <property type="entry name" value="HOLOCYTOCHROME C-TYPE SYNTHASE"/>
    <property type="match status" value="1"/>
</dbReference>
<dbReference type="EMBL" id="CAACVR010000012">
    <property type="protein sequence ID" value="VEU21672.1"/>
    <property type="molecule type" value="Genomic_DNA"/>
</dbReference>
<dbReference type="InterPro" id="IPR000511">
    <property type="entry name" value="Holocyt_c/c1_synthase"/>
</dbReference>
<proteinExistence type="inferred from homology"/>
<dbReference type="GO" id="GO:0005743">
    <property type="term" value="C:mitochondrial inner membrane"/>
    <property type="evidence" value="ECO:0007669"/>
    <property type="project" value="UniProtKB-SubCell"/>
</dbReference>
<dbReference type="GO" id="GO:0046872">
    <property type="term" value="F:metal ion binding"/>
    <property type="evidence" value="ECO:0007669"/>
    <property type="project" value="UniProtKB-KW"/>
</dbReference>
<keyword evidence="3 10" id="KW-0349">Heme</keyword>
<dbReference type="EC" id="4.4.1.17" evidence="10"/>
<dbReference type="GO" id="GO:0004408">
    <property type="term" value="F:holocytochrome-c synthase activity"/>
    <property type="evidence" value="ECO:0007669"/>
    <property type="project" value="UniProtKB-EC"/>
</dbReference>
<gene>
    <name evidence="12" type="ORF">BRENAR_LOCUS2405</name>
</gene>
<accession>A0A448YL56</accession>
<comment type="subcellular location">
    <subcellularLocation>
        <location evidence="1 10">Mitochondrion inner membrane</location>
    </subcellularLocation>
</comment>
<evidence type="ECO:0000256" key="3">
    <source>
        <dbReference type="ARBA" id="ARBA00022617"/>
    </source>
</evidence>
<keyword evidence="5 10" id="KW-0999">Mitochondrion inner membrane</keyword>
<reference evidence="12 13" key="1">
    <citation type="submission" date="2018-12" db="EMBL/GenBank/DDBJ databases">
        <authorList>
            <person name="Tiukova I."/>
            <person name="Dainat J."/>
        </authorList>
    </citation>
    <scope>NUCLEOTIDE SEQUENCE [LARGE SCALE GENOMIC DNA]</scope>
</reference>
<dbReference type="FunCoup" id="A0A448YL56">
    <property type="interactions" value="49"/>
</dbReference>
<keyword evidence="9 10" id="KW-0456">Lyase</keyword>
<name>A0A448YL56_BRENA</name>
<feature type="region of interest" description="Disordered" evidence="11">
    <location>
        <begin position="23"/>
        <end position="48"/>
    </location>
</feature>
<evidence type="ECO:0000313" key="12">
    <source>
        <dbReference type="EMBL" id="VEU21672.1"/>
    </source>
</evidence>
<keyword evidence="7 10" id="KW-0496">Mitochondrion</keyword>
<keyword evidence="4 10" id="KW-0479">Metal-binding</keyword>
<comment type="catalytic activity">
    <reaction evidence="10">
        <text>holo-[cytochrome c] = apo-[cytochrome c] + heme b</text>
        <dbReference type="Rhea" id="RHEA:22648"/>
        <dbReference type="Rhea" id="RHEA-COMP:10725"/>
        <dbReference type="Rhea" id="RHEA-COMP:10726"/>
        <dbReference type="ChEBI" id="CHEBI:29950"/>
        <dbReference type="ChEBI" id="CHEBI:60344"/>
        <dbReference type="ChEBI" id="CHEBI:83739"/>
        <dbReference type="EC" id="4.4.1.17"/>
    </reaction>
</comment>
<keyword evidence="13" id="KW-1185">Reference proteome</keyword>
<dbReference type="STRING" id="13370.A0A448YL56"/>